<evidence type="ECO:0000256" key="4">
    <source>
        <dbReference type="ARBA" id="ARBA00016940"/>
    </source>
</evidence>
<proteinExistence type="inferred from homology"/>
<evidence type="ECO:0000313" key="12">
    <source>
        <dbReference type="Proteomes" id="UP000003288"/>
    </source>
</evidence>
<dbReference type="EMBL" id="ABCJ01000003">
    <property type="protein sequence ID" value="EDM23712.1"/>
    <property type="molecule type" value="Genomic_DNA"/>
</dbReference>
<organism evidence="11 12">
    <name type="scientific">Caminibacter mediatlanticus TB-2</name>
    <dbReference type="NCBI Taxonomy" id="391592"/>
    <lineage>
        <taxon>Bacteria</taxon>
        <taxon>Pseudomonadati</taxon>
        <taxon>Campylobacterota</taxon>
        <taxon>Epsilonproteobacteria</taxon>
        <taxon>Nautiliales</taxon>
        <taxon>Nautiliaceae</taxon>
        <taxon>Caminibacter</taxon>
    </lineage>
</organism>
<keyword evidence="5" id="KW-0732">Signal</keyword>
<keyword evidence="6 10" id="KW-0472">Membrane</keyword>
<evidence type="ECO:0000256" key="10">
    <source>
        <dbReference type="HAMAP-Rule" id="MF_00415"/>
    </source>
</evidence>
<dbReference type="RefSeq" id="WP_007474197.1">
    <property type="nucleotide sequence ID" value="NZ_ABCJ01000003.1"/>
</dbReference>
<dbReference type="GO" id="GO:0009427">
    <property type="term" value="C:bacterial-type flagellum basal body, distal rod, L ring"/>
    <property type="evidence" value="ECO:0007669"/>
    <property type="project" value="InterPro"/>
</dbReference>
<evidence type="ECO:0000256" key="2">
    <source>
        <dbReference type="ARBA" id="ARBA00006929"/>
    </source>
</evidence>
<dbReference type="GO" id="GO:0009279">
    <property type="term" value="C:cell outer membrane"/>
    <property type="evidence" value="ECO:0007669"/>
    <property type="project" value="UniProtKB-SubCell"/>
</dbReference>
<reference evidence="11 12" key="1">
    <citation type="journal article" date="2011" name="Stand. Genomic Sci.">
        <title>Draft genome sequence of Caminibacter mediatlanticus strain TB-2, an epsilonproteobacterium isolated from a deep-sea hydrothermal vent.</title>
        <authorList>
            <person name="Giovannelli D."/>
            <person name="Ferriera S."/>
            <person name="Johnson J."/>
            <person name="Kravitz S."/>
            <person name="Perez-Rodriguez I."/>
            <person name="Ricci J."/>
            <person name="O'Brien C."/>
            <person name="Voordeckers J.W."/>
            <person name="Bini E."/>
            <person name="Vetriani C."/>
        </authorList>
    </citation>
    <scope>NUCLEOTIDE SEQUENCE [LARGE SCALE GENOMIC DNA]</scope>
    <source>
        <strain evidence="11 12">TB-2</strain>
    </source>
</reference>
<evidence type="ECO:0000256" key="7">
    <source>
        <dbReference type="ARBA" id="ARBA00023143"/>
    </source>
</evidence>
<dbReference type="GO" id="GO:0071973">
    <property type="term" value="P:bacterial-type flagellum-dependent cell motility"/>
    <property type="evidence" value="ECO:0007669"/>
    <property type="project" value="InterPro"/>
</dbReference>
<comment type="subcellular location">
    <subcellularLocation>
        <location evidence="10">Cell outer membrane</location>
    </subcellularLocation>
    <subcellularLocation>
        <location evidence="10">Bacterial flagellum basal body</location>
    </subcellularLocation>
</comment>
<keyword evidence="11" id="KW-0966">Cell projection</keyword>
<evidence type="ECO:0000256" key="8">
    <source>
        <dbReference type="ARBA" id="ARBA00023237"/>
    </source>
</evidence>
<dbReference type="GO" id="GO:0003774">
    <property type="term" value="F:cytoskeletal motor activity"/>
    <property type="evidence" value="ECO:0007669"/>
    <property type="project" value="InterPro"/>
</dbReference>
<dbReference type="Pfam" id="PF02107">
    <property type="entry name" value="FlgH"/>
    <property type="match status" value="1"/>
</dbReference>
<comment type="caution">
    <text evidence="11">The sequence shown here is derived from an EMBL/GenBank/DDBJ whole genome shotgun (WGS) entry which is preliminary data.</text>
</comment>
<keyword evidence="11" id="KW-0282">Flagellum</keyword>
<dbReference type="AlphaFoldDB" id="A0AAI9AHG6"/>
<dbReference type="PANTHER" id="PTHR34933:SF1">
    <property type="entry name" value="FLAGELLAR L-RING PROTEIN"/>
    <property type="match status" value="1"/>
</dbReference>
<evidence type="ECO:0000256" key="9">
    <source>
        <dbReference type="ARBA" id="ARBA00032876"/>
    </source>
</evidence>
<dbReference type="PANTHER" id="PTHR34933">
    <property type="entry name" value="FLAGELLAR L-RING PROTEIN"/>
    <property type="match status" value="1"/>
</dbReference>
<evidence type="ECO:0000313" key="11">
    <source>
        <dbReference type="EMBL" id="EDM23712.1"/>
    </source>
</evidence>
<name>A0AAI9AHG6_9BACT</name>
<evidence type="ECO:0000256" key="5">
    <source>
        <dbReference type="ARBA" id="ARBA00022729"/>
    </source>
</evidence>
<sequence>MKREITLLFPLIFYVGCATHPMDPTITMTPPKYVEEMPSKTQDNIQNPGSLFTNGDNLFSDTKAKKVNDVVTVLITEQIKQSSQASKKLNEANTDAGGILDASISGSAYFGGREEKLAKTGISLNLPSMNSNRTFQGSGSQQRNEQFQTTISARIVKILANGNYYIYGTREIYVDGQKQIIKISGVIRPEDISPDNTIDSKYIADAKIAYETEGDIKRYTEQNWFAKFWSAIVPW</sequence>
<dbReference type="PRINTS" id="PR01008">
    <property type="entry name" value="FLGLRINGFLGH"/>
</dbReference>
<comment type="function">
    <text evidence="1 10">Assembles around the rod to form the L-ring and probably protects the motor/basal body from shearing forces during rotation.</text>
</comment>
<accession>A0AAI9AHG6</accession>
<evidence type="ECO:0000256" key="1">
    <source>
        <dbReference type="ARBA" id="ARBA00002591"/>
    </source>
</evidence>
<dbReference type="Proteomes" id="UP000003288">
    <property type="component" value="Unassembled WGS sequence"/>
</dbReference>
<dbReference type="HAMAP" id="MF_00415">
    <property type="entry name" value="FlgH"/>
    <property type="match status" value="1"/>
</dbReference>
<evidence type="ECO:0000256" key="3">
    <source>
        <dbReference type="ARBA" id="ARBA00011439"/>
    </source>
</evidence>
<keyword evidence="8 10" id="KW-0998">Cell outer membrane</keyword>
<comment type="subunit">
    <text evidence="3 10">The basal body constitutes a major portion of the flagellar organelle and consists of four rings (L,P,S, and M) mounted on a central rod.</text>
</comment>
<gene>
    <name evidence="10 11" type="primary">flgH</name>
    <name evidence="11" type="ORF">CMTB2_00554</name>
</gene>
<evidence type="ECO:0000256" key="6">
    <source>
        <dbReference type="ARBA" id="ARBA00023136"/>
    </source>
</evidence>
<protein>
    <recommendedName>
        <fullName evidence="4 10">Flagellar L-ring protein</fullName>
    </recommendedName>
    <alternativeName>
        <fullName evidence="9 10">Basal body L-ring protein</fullName>
    </alternativeName>
</protein>
<dbReference type="InterPro" id="IPR000527">
    <property type="entry name" value="Flag_Lring"/>
</dbReference>
<keyword evidence="11" id="KW-0969">Cilium</keyword>
<keyword evidence="7 10" id="KW-0975">Bacterial flagellum</keyword>
<comment type="similarity">
    <text evidence="2 10">Belongs to the FlgH family.</text>
</comment>